<dbReference type="EMBL" id="AP015042">
    <property type="protein sequence ID" value="BAT96938.1"/>
    <property type="molecule type" value="Genomic_DNA"/>
</dbReference>
<keyword evidence="2" id="KW-1185">Reference proteome</keyword>
<protein>
    <submittedName>
        <fullName evidence="1">Uncharacterized protein</fullName>
    </submittedName>
</protein>
<proteinExistence type="predicted"/>
<reference evidence="1 2" key="1">
    <citation type="journal article" date="2015" name="Sci. Rep.">
        <title>The power of single molecule real-time sequencing technology in the de novo assembly of a eukaryotic genome.</title>
        <authorList>
            <person name="Sakai H."/>
            <person name="Naito K."/>
            <person name="Ogiso-Tanaka E."/>
            <person name="Takahashi Y."/>
            <person name="Iseki K."/>
            <person name="Muto C."/>
            <person name="Satou K."/>
            <person name="Teruya K."/>
            <person name="Shiroma A."/>
            <person name="Shimoji M."/>
            <person name="Hirano T."/>
            <person name="Itoh T."/>
            <person name="Kaga A."/>
            <person name="Tomooka N."/>
        </authorList>
    </citation>
    <scope>NUCLEOTIDE SEQUENCE [LARGE SCALE GENOMIC DNA]</scope>
    <source>
        <strain evidence="2">cv. Shumari</strain>
    </source>
</reference>
<name>A0A0S3SVM1_PHAAN</name>
<gene>
    <name evidence="1" type="primary">Vigan.09G026500</name>
    <name evidence="1" type="ORF">VIGAN_09026500</name>
</gene>
<dbReference type="AlphaFoldDB" id="A0A0S3SVM1"/>
<sequence length="139" mass="15079">MRTNNIRIRNVNAKIAALTQEIYDIRQNANVRDDRHEETTGACDEEGCSGADEEVVVACDEEVVVGVDEEPAGTYNKEPAGAYHEEAAVEGAGGSGIERVVIEIADDEGDDYDIPLAIPLCAIMLVIQPVLWMLRSCTT</sequence>
<evidence type="ECO:0000313" key="2">
    <source>
        <dbReference type="Proteomes" id="UP000291084"/>
    </source>
</evidence>
<evidence type="ECO:0000313" key="1">
    <source>
        <dbReference type="EMBL" id="BAT96938.1"/>
    </source>
</evidence>
<accession>A0A0S3SVM1</accession>
<organism evidence="1 2">
    <name type="scientific">Vigna angularis var. angularis</name>
    <dbReference type="NCBI Taxonomy" id="157739"/>
    <lineage>
        <taxon>Eukaryota</taxon>
        <taxon>Viridiplantae</taxon>
        <taxon>Streptophyta</taxon>
        <taxon>Embryophyta</taxon>
        <taxon>Tracheophyta</taxon>
        <taxon>Spermatophyta</taxon>
        <taxon>Magnoliopsida</taxon>
        <taxon>eudicotyledons</taxon>
        <taxon>Gunneridae</taxon>
        <taxon>Pentapetalae</taxon>
        <taxon>rosids</taxon>
        <taxon>fabids</taxon>
        <taxon>Fabales</taxon>
        <taxon>Fabaceae</taxon>
        <taxon>Papilionoideae</taxon>
        <taxon>50 kb inversion clade</taxon>
        <taxon>NPAAA clade</taxon>
        <taxon>indigoferoid/millettioid clade</taxon>
        <taxon>Phaseoleae</taxon>
        <taxon>Vigna</taxon>
    </lineage>
</organism>
<dbReference type="Proteomes" id="UP000291084">
    <property type="component" value="Chromosome 9"/>
</dbReference>